<sequence length="123" mass="13625">MPASANNSAVGIEVRAPQELFGDLGQRRRSCPDLYSSFTDITQEPAPPPYDPQTSENTVHPGDLASTISEFVRFDDMDIENGRVRQFSTAAGKRQCLDEISKDGYLLFYVLEQIDGRSVIAPK</sequence>
<keyword evidence="2" id="KW-1185">Reference proteome</keyword>
<comment type="caution">
    <text evidence="1">The sequence shown here is derived from an EMBL/GenBank/DDBJ whole genome shotgun (WGS) entry which is preliminary data.</text>
</comment>
<accession>A0ACC1LYI0</accession>
<evidence type="ECO:0000313" key="2">
    <source>
        <dbReference type="Proteomes" id="UP001139981"/>
    </source>
</evidence>
<name>A0ACC1LYI0_9FUNG</name>
<gene>
    <name evidence="1" type="ORF">IWW38_004752</name>
</gene>
<protein>
    <submittedName>
        <fullName evidence="1">Uncharacterized protein</fullName>
    </submittedName>
</protein>
<proteinExistence type="predicted"/>
<evidence type="ECO:0000313" key="1">
    <source>
        <dbReference type="EMBL" id="KAJ2889374.1"/>
    </source>
</evidence>
<dbReference type="EMBL" id="JANBVB010001870">
    <property type="protein sequence ID" value="KAJ2889374.1"/>
    <property type="molecule type" value="Genomic_DNA"/>
</dbReference>
<organism evidence="1 2">
    <name type="scientific">Coemansia aciculifera</name>
    <dbReference type="NCBI Taxonomy" id="417176"/>
    <lineage>
        <taxon>Eukaryota</taxon>
        <taxon>Fungi</taxon>
        <taxon>Fungi incertae sedis</taxon>
        <taxon>Zoopagomycota</taxon>
        <taxon>Kickxellomycotina</taxon>
        <taxon>Kickxellomycetes</taxon>
        <taxon>Kickxellales</taxon>
        <taxon>Kickxellaceae</taxon>
        <taxon>Coemansia</taxon>
    </lineage>
</organism>
<reference evidence="1" key="1">
    <citation type="submission" date="2022-07" db="EMBL/GenBank/DDBJ databases">
        <title>Phylogenomic reconstructions and comparative analyses of Kickxellomycotina fungi.</title>
        <authorList>
            <person name="Reynolds N.K."/>
            <person name="Stajich J.E."/>
            <person name="Barry K."/>
            <person name="Grigoriev I.V."/>
            <person name="Crous P."/>
            <person name="Smith M.E."/>
        </authorList>
    </citation>
    <scope>NUCLEOTIDE SEQUENCE</scope>
    <source>
        <strain evidence="1">CBS 190363</strain>
    </source>
</reference>
<dbReference type="Proteomes" id="UP001139981">
    <property type="component" value="Unassembled WGS sequence"/>
</dbReference>